<dbReference type="EMBL" id="JAIWYP010000003">
    <property type="protein sequence ID" value="KAH3851474.1"/>
    <property type="molecule type" value="Genomic_DNA"/>
</dbReference>
<accession>A0A9D4R1H5</accession>
<name>A0A9D4R1H5_DREPO</name>
<dbReference type="AlphaFoldDB" id="A0A9D4R1H5"/>
<dbReference type="Proteomes" id="UP000828390">
    <property type="component" value="Unassembled WGS sequence"/>
</dbReference>
<keyword evidence="2" id="KW-1185">Reference proteome</keyword>
<reference evidence="1" key="1">
    <citation type="journal article" date="2019" name="bioRxiv">
        <title>The Genome of the Zebra Mussel, Dreissena polymorpha: A Resource for Invasive Species Research.</title>
        <authorList>
            <person name="McCartney M.A."/>
            <person name="Auch B."/>
            <person name="Kono T."/>
            <person name="Mallez S."/>
            <person name="Zhang Y."/>
            <person name="Obille A."/>
            <person name="Becker A."/>
            <person name="Abrahante J.E."/>
            <person name="Garbe J."/>
            <person name="Badalamenti J.P."/>
            <person name="Herman A."/>
            <person name="Mangelson H."/>
            <person name="Liachko I."/>
            <person name="Sullivan S."/>
            <person name="Sone E.D."/>
            <person name="Koren S."/>
            <person name="Silverstein K.A.T."/>
            <person name="Beckman K.B."/>
            <person name="Gohl D.M."/>
        </authorList>
    </citation>
    <scope>NUCLEOTIDE SEQUENCE</scope>
    <source>
        <strain evidence="1">Duluth1</strain>
        <tissue evidence="1">Whole animal</tissue>
    </source>
</reference>
<comment type="caution">
    <text evidence="1">The sequence shown here is derived from an EMBL/GenBank/DDBJ whole genome shotgun (WGS) entry which is preliminary data.</text>
</comment>
<organism evidence="1 2">
    <name type="scientific">Dreissena polymorpha</name>
    <name type="common">Zebra mussel</name>
    <name type="synonym">Mytilus polymorpha</name>
    <dbReference type="NCBI Taxonomy" id="45954"/>
    <lineage>
        <taxon>Eukaryota</taxon>
        <taxon>Metazoa</taxon>
        <taxon>Spiralia</taxon>
        <taxon>Lophotrochozoa</taxon>
        <taxon>Mollusca</taxon>
        <taxon>Bivalvia</taxon>
        <taxon>Autobranchia</taxon>
        <taxon>Heteroconchia</taxon>
        <taxon>Euheterodonta</taxon>
        <taxon>Imparidentia</taxon>
        <taxon>Neoheterodontei</taxon>
        <taxon>Myida</taxon>
        <taxon>Dreissenoidea</taxon>
        <taxon>Dreissenidae</taxon>
        <taxon>Dreissena</taxon>
    </lineage>
</organism>
<proteinExistence type="predicted"/>
<reference evidence="1" key="2">
    <citation type="submission" date="2020-11" db="EMBL/GenBank/DDBJ databases">
        <authorList>
            <person name="McCartney M.A."/>
            <person name="Auch B."/>
            <person name="Kono T."/>
            <person name="Mallez S."/>
            <person name="Becker A."/>
            <person name="Gohl D.M."/>
            <person name="Silverstein K.A.T."/>
            <person name="Koren S."/>
            <person name="Bechman K.B."/>
            <person name="Herman A."/>
            <person name="Abrahante J.E."/>
            <person name="Garbe J."/>
        </authorList>
    </citation>
    <scope>NUCLEOTIDE SEQUENCE</scope>
    <source>
        <strain evidence="1">Duluth1</strain>
        <tissue evidence="1">Whole animal</tissue>
    </source>
</reference>
<evidence type="ECO:0000313" key="2">
    <source>
        <dbReference type="Proteomes" id="UP000828390"/>
    </source>
</evidence>
<sequence>MTLTQLLTKFGEDRSQNYGKRAATIAATRPQLTKLQKGHTKKVKLYDEWLEAHCYDENPGQFKKYEQVKHENTTENARPLLKVNAEQKQTRKKKNDTYPEATRKPSINTVEVINAKVNEIIAVCAQPRMLIQQSLIQLLTKFGEDWMKTT</sequence>
<gene>
    <name evidence="1" type="ORF">DPMN_093956</name>
</gene>
<evidence type="ECO:0000313" key="1">
    <source>
        <dbReference type="EMBL" id="KAH3851474.1"/>
    </source>
</evidence>
<protein>
    <submittedName>
        <fullName evidence="1">Uncharacterized protein</fullName>
    </submittedName>
</protein>